<evidence type="ECO:0000256" key="2">
    <source>
        <dbReference type="ARBA" id="ARBA00009265"/>
    </source>
</evidence>
<comment type="similarity">
    <text evidence="2">Belongs to the NRDE2 family.</text>
</comment>
<organism evidence="5 6">
    <name type="scientific">Bremia lactucae</name>
    <name type="common">Lettuce downy mildew</name>
    <dbReference type="NCBI Taxonomy" id="4779"/>
    <lineage>
        <taxon>Eukaryota</taxon>
        <taxon>Sar</taxon>
        <taxon>Stramenopiles</taxon>
        <taxon>Oomycota</taxon>
        <taxon>Peronosporomycetes</taxon>
        <taxon>Peronosporales</taxon>
        <taxon>Peronosporaceae</taxon>
        <taxon>Bremia</taxon>
    </lineage>
</organism>
<evidence type="ECO:0000256" key="3">
    <source>
        <dbReference type="ARBA" id="ARBA00023242"/>
    </source>
</evidence>
<evidence type="ECO:0000313" key="5">
    <source>
        <dbReference type="EMBL" id="TDH65653.1"/>
    </source>
</evidence>
<dbReference type="Proteomes" id="UP000294530">
    <property type="component" value="Unassembled WGS sequence"/>
</dbReference>
<feature type="region of interest" description="Disordered" evidence="4">
    <location>
        <begin position="51"/>
        <end position="113"/>
    </location>
</feature>
<dbReference type="Pfam" id="PF08424">
    <property type="entry name" value="NRDE-2"/>
    <property type="match status" value="1"/>
</dbReference>
<protein>
    <submittedName>
        <fullName evidence="5">Uncharacterized protein</fullName>
    </submittedName>
</protein>
<evidence type="ECO:0000256" key="1">
    <source>
        <dbReference type="ARBA" id="ARBA00004123"/>
    </source>
</evidence>
<proteinExistence type="inferred from homology"/>
<reference evidence="5 6" key="1">
    <citation type="journal article" date="2021" name="Genome Biol.">
        <title>AFLAP: assembly-free linkage analysis pipeline using k-mers from genome sequencing data.</title>
        <authorList>
            <person name="Fletcher K."/>
            <person name="Zhang L."/>
            <person name="Gil J."/>
            <person name="Han R."/>
            <person name="Cavanaugh K."/>
            <person name="Michelmore R."/>
        </authorList>
    </citation>
    <scope>NUCLEOTIDE SEQUENCE [LARGE SCALE GENOMIC DNA]</scope>
    <source>
        <strain evidence="5 6">SF5</strain>
    </source>
</reference>
<feature type="compositionally biased region" description="Basic residues" evidence="4">
    <location>
        <begin position="92"/>
        <end position="105"/>
    </location>
</feature>
<dbReference type="PANTHER" id="PTHR13471">
    <property type="entry name" value="TETRATRICOPEPTIDE-LIKE HELICAL"/>
    <property type="match status" value="1"/>
</dbReference>
<dbReference type="RefSeq" id="XP_067815152.1">
    <property type="nucleotide sequence ID" value="XM_067963652.1"/>
</dbReference>
<keyword evidence="6" id="KW-1185">Reference proteome</keyword>
<comment type="subcellular location">
    <subcellularLocation>
        <location evidence="1">Nucleus</location>
    </subcellularLocation>
</comment>
<dbReference type="EMBL" id="SHOA02000013">
    <property type="protein sequence ID" value="TDH65653.1"/>
    <property type="molecule type" value="Genomic_DNA"/>
</dbReference>
<dbReference type="InterPro" id="IPR013633">
    <property type="entry name" value="NRDE-2"/>
</dbReference>
<dbReference type="Gene3D" id="1.25.40.10">
    <property type="entry name" value="Tetratricopeptide repeat domain"/>
    <property type="match status" value="1"/>
</dbReference>
<feature type="compositionally biased region" description="Basic residues" evidence="4">
    <location>
        <begin position="56"/>
        <end position="74"/>
    </location>
</feature>
<dbReference type="PANTHER" id="PTHR13471:SF0">
    <property type="entry name" value="NUCLEAR EXOSOME REGULATOR NRDE2"/>
    <property type="match status" value="1"/>
</dbReference>
<dbReference type="GO" id="GO:0006396">
    <property type="term" value="P:RNA processing"/>
    <property type="evidence" value="ECO:0007669"/>
    <property type="project" value="InterPro"/>
</dbReference>
<dbReference type="OrthoDB" id="297219at2759"/>
<dbReference type="SUPFAM" id="SSF48452">
    <property type="entry name" value="TPR-like"/>
    <property type="match status" value="1"/>
</dbReference>
<dbReference type="InterPro" id="IPR003107">
    <property type="entry name" value="HAT"/>
</dbReference>
<dbReference type="SMART" id="SM00386">
    <property type="entry name" value="HAT"/>
    <property type="match status" value="3"/>
</dbReference>
<name>A0A976IB76_BRELC</name>
<dbReference type="GeneID" id="94349323"/>
<evidence type="ECO:0000313" key="6">
    <source>
        <dbReference type="Proteomes" id="UP000294530"/>
    </source>
</evidence>
<dbReference type="InterPro" id="IPR011990">
    <property type="entry name" value="TPR-like_helical_dom_sf"/>
</dbReference>
<sequence length="1376" mass="159167">MTGKATATQGVDADSKDDACDWLSVGKSFAQGKMDDMFTVKHNFTDSSASTMQVYRHQHDKHGSVRKKRCKRQNRPSDDSTTVSSHGSYLLAKHKKKRKDKKRDRSRYQMNSSDDGILGHCSSVLSARSSYLVQSRFDHHIDEERTERKPVKDNISCTEKADCSVATIFEFDRIGDRANQFFGSSYLYDQPLYVLASRRNSCNGVWISQAQLSYGRSDTTVKEKRVNDLIRYFSPEAQKLEINSQQKRLHLAYSDQRMSNKSAESKMQRSTHNYTEVAYIPLDPSLDTVNDAILDDDADRILLTDIQSMEQHLVKRNKMLNLAVMANPHNIQNWLDLIAFQDDTLRLHIKTKRINSVMKASVMEKQVAIVARALAKNPGSRVLHRIKLNMALQSQTCNRVAGVESILLQQIEHFLDKDPTNCELWLKLLQYRLQQFGSFSMQSVRDLYARIFTVLRKECEANATVKISEQTMPGLDKCEKMKTSQHLDKTLAFLLEFHFLMCRFEKKAGFIERSLSHAQALIDFSFDDCRIIASSSSKDTHLSRLQQFAKRWNDKDVPRIGEIRRGMTSQSNFLPKDSSNQALVQFQNYIFKIGSVNIDHVNPPEVIRTDKHQQSLLTESAAYKRQTYSSGKKAFDVIGTEQGKHSRLCDESEMEFSKLVYSNLHGYRIKVDNANDSKEYERILDELRRTSKNGQARQIRLQDKGKKKSAVLAATISQLEDQRANYDSVDEDDRFLSWLHDEEVQKHLQWIPLRSDNPQNQNLIVQQPDRVTLTEEIQPFLFYVPKMHRWRLIAEILEIFGVEWCGEFSWKTDFPECASMCADSPTDYEMLVSPILSVLSMEQGTSKHNLLFLDPNDRKTLLKNTLLKDVVVKQDVLSDPSKVAFVRRIFEQGLELCQKLNEVIQSTLKCLWIGFEAEVIRMTGASSDSVANARLLSQRLAKNSTDNHPDLRVLFAYAKLELNVGNERQGYRVCEKALKSLKERNLVGDSNFHRFTFLQARLELWSPFKSRDQKQLRLLRCLYTLWRAQQPNRVNGKEIEALDTIGKLSKKQFRARLQEQLMSDPSTRSDLIAKYRADLGSAAQHCALITSRSPEDSTANYIDSNPFGCYVGYCLHNLALIVYAYDGFDAACRVYRQFLTNSEHQDCKQEVWAWTCFLEFMQQHQLLGLSPRLAPRLWRLTISEAVEYHPYNEVFLRLFADSDKGNTISQVHRKYSIWVEKRWRRYYDSPDVIEWLFMLLCEIYRVERAATILELSRNVDPCIDEHSHPMCCVFHRWGRNTTGITRIRQLFENIVTQFRTKGSALCWELYLRFEVALGKIDAATKVLYRGIASCPWSKSLYMNGLRILRAYLSEEECHELLEFMESKELSVRADLK</sequence>
<keyword evidence="3" id="KW-0539">Nucleus</keyword>
<dbReference type="KEGG" id="blac:94349323"/>
<gene>
    <name evidence="5" type="ORF">CCR75_005572</name>
</gene>
<dbReference type="GO" id="GO:0071013">
    <property type="term" value="C:catalytic step 2 spliceosome"/>
    <property type="evidence" value="ECO:0007669"/>
    <property type="project" value="TreeGrafter"/>
</dbReference>
<dbReference type="GO" id="GO:1902369">
    <property type="term" value="P:negative regulation of RNA catabolic process"/>
    <property type="evidence" value="ECO:0007669"/>
    <property type="project" value="TreeGrafter"/>
</dbReference>
<accession>A0A976IB76</accession>
<dbReference type="GO" id="GO:0031048">
    <property type="term" value="P:regulatory ncRNA-mediated heterochromatin formation"/>
    <property type="evidence" value="ECO:0007669"/>
    <property type="project" value="TreeGrafter"/>
</dbReference>
<evidence type="ECO:0000256" key="4">
    <source>
        <dbReference type="SAM" id="MobiDB-lite"/>
    </source>
</evidence>
<comment type="caution">
    <text evidence="5">The sequence shown here is derived from an EMBL/GenBank/DDBJ whole genome shotgun (WGS) entry which is preliminary data.</text>
</comment>